<feature type="compositionally biased region" description="Basic and acidic residues" evidence="1">
    <location>
        <begin position="1"/>
        <end position="10"/>
    </location>
</feature>
<gene>
    <name evidence="2" type="ORF">BG006_002320</name>
</gene>
<sequence>KQHARQEPCHRRLPRLRRHGRGCRQHLLPGPLHHQRRYLYHWRQRVQRRRALQLLCLHLHPEQVPVAPVPHRLDPRPRFPGHLVGFGLQDSARSRQARCGGL</sequence>
<protein>
    <submittedName>
        <fullName evidence="2">Uncharacterized protein</fullName>
    </submittedName>
</protein>
<evidence type="ECO:0000313" key="3">
    <source>
        <dbReference type="Proteomes" id="UP000696485"/>
    </source>
</evidence>
<name>A0A9P5S9C2_9FUNG</name>
<feature type="region of interest" description="Disordered" evidence="1">
    <location>
        <begin position="1"/>
        <end position="28"/>
    </location>
</feature>
<dbReference type="Proteomes" id="UP000696485">
    <property type="component" value="Unassembled WGS sequence"/>
</dbReference>
<comment type="caution">
    <text evidence="2">The sequence shown here is derived from an EMBL/GenBank/DDBJ whole genome shotgun (WGS) entry which is preliminary data.</text>
</comment>
<feature type="compositionally biased region" description="Basic residues" evidence="1">
    <location>
        <begin position="11"/>
        <end position="24"/>
    </location>
</feature>
<reference evidence="2" key="1">
    <citation type="journal article" date="2020" name="Fungal Divers.">
        <title>Resolving the Mortierellaceae phylogeny through synthesis of multi-gene phylogenetics and phylogenomics.</title>
        <authorList>
            <person name="Vandepol N."/>
            <person name="Liber J."/>
            <person name="Desiro A."/>
            <person name="Na H."/>
            <person name="Kennedy M."/>
            <person name="Barry K."/>
            <person name="Grigoriev I.V."/>
            <person name="Miller A.N."/>
            <person name="O'Donnell K."/>
            <person name="Stajich J.E."/>
            <person name="Bonito G."/>
        </authorList>
    </citation>
    <scope>NUCLEOTIDE SEQUENCE</scope>
    <source>
        <strain evidence="2">NVP1</strain>
    </source>
</reference>
<feature type="non-terminal residue" evidence="2">
    <location>
        <position position="1"/>
    </location>
</feature>
<dbReference type="EMBL" id="JAAAUY010001528">
    <property type="protein sequence ID" value="KAF9322520.1"/>
    <property type="molecule type" value="Genomic_DNA"/>
</dbReference>
<keyword evidence="3" id="KW-1185">Reference proteome</keyword>
<evidence type="ECO:0000313" key="2">
    <source>
        <dbReference type="EMBL" id="KAF9322520.1"/>
    </source>
</evidence>
<evidence type="ECO:0000256" key="1">
    <source>
        <dbReference type="SAM" id="MobiDB-lite"/>
    </source>
</evidence>
<dbReference type="AlphaFoldDB" id="A0A9P5S9C2"/>
<feature type="non-terminal residue" evidence="2">
    <location>
        <position position="102"/>
    </location>
</feature>
<proteinExistence type="predicted"/>
<accession>A0A9P5S9C2</accession>
<organism evidence="2 3">
    <name type="scientific">Podila minutissima</name>
    <dbReference type="NCBI Taxonomy" id="64525"/>
    <lineage>
        <taxon>Eukaryota</taxon>
        <taxon>Fungi</taxon>
        <taxon>Fungi incertae sedis</taxon>
        <taxon>Mucoromycota</taxon>
        <taxon>Mortierellomycotina</taxon>
        <taxon>Mortierellomycetes</taxon>
        <taxon>Mortierellales</taxon>
        <taxon>Mortierellaceae</taxon>
        <taxon>Podila</taxon>
    </lineage>
</organism>